<evidence type="ECO:0000259" key="7">
    <source>
        <dbReference type="PROSITE" id="PS50112"/>
    </source>
</evidence>
<evidence type="ECO:0000256" key="2">
    <source>
        <dbReference type="ARBA" id="ARBA00012438"/>
    </source>
</evidence>
<organism evidence="9 10">
    <name type="scientific">Roseibacillus persicicus</name>
    <dbReference type="NCBI Taxonomy" id="454148"/>
    <lineage>
        <taxon>Bacteria</taxon>
        <taxon>Pseudomonadati</taxon>
        <taxon>Verrucomicrobiota</taxon>
        <taxon>Verrucomicrobiia</taxon>
        <taxon>Verrucomicrobiales</taxon>
        <taxon>Verrucomicrobiaceae</taxon>
        <taxon>Roseibacillus</taxon>
    </lineage>
</organism>
<dbReference type="InterPro" id="IPR003661">
    <property type="entry name" value="HisK_dim/P_dom"/>
</dbReference>
<dbReference type="PANTHER" id="PTHR43547">
    <property type="entry name" value="TWO-COMPONENT HISTIDINE KINASE"/>
    <property type="match status" value="1"/>
</dbReference>
<dbReference type="InterPro" id="IPR036097">
    <property type="entry name" value="HisK_dim/P_sf"/>
</dbReference>
<dbReference type="PANTHER" id="PTHR43547:SF2">
    <property type="entry name" value="HYBRID SIGNAL TRANSDUCTION HISTIDINE KINASE C"/>
    <property type="match status" value="1"/>
</dbReference>
<dbReference type="InterPro" id="IPR013655">
    <property type="entry name" value="PAS_fold_3"/>
</dbReference>
<dbReference type="CDD" id="cd00130">
    <property type="entry name" value="PAS"/>
    <property type="match status" value="1"/>
</dbReference>
<feature type="domain" description="PAC" evidence="8">
    <location>
        <begin position="97"/>
        <end position="149"/>
    </location>
</feature>
<dbReference type="Pfam" id="PF08447">
    <property type="entry name" value="PAS_3"/>
    <property type="match status" value="1"/>
</dbReference>
<dbReference type="Gene3D" id="3.40.50.2300">
    <property type="match status" value="1"/>
</dbReference>
<dbReference type="NCBIfam" id="TIGR00229">
    <property type="entry name" value="sensory_box"/>
    <property type="match status" value="1"/>
</dbReference>
<dbReference type="InterPro" id="IPR001789">
    <property type="entry name" value="Sig_transdc_resp-reg_receiver"/>
</dbReference>
<dbReference type="Pfam" id="PF00072">
    <property type="entry name" value="Response_reg"/>
    <property type="match status" value="1"/>
</dbReference>
<accession>A0A918TXI6</accession>
<dbReference type="SMART" id="SM00387">
    <property type="entry name" value="HATPase_c"/>
    <property type="match status" value="1"/>
</dbReference>
<dbReference type="PROSITE" id="PS50110">
    <property type="entry name" value="RESPONSE_REGULATORY"/>
    <property type="match status" value="1"/>
</dbReference>
<keyword evidence="3 4" id="KW-0597">Phosphoprotein</keyword>
<dbReference type="InterPro" id="IPR000700">
    <property type="entry name" value="PAS-assoc_C"/>
</dbReference>
<name>A0A918TXI6_9BACT</name>
<dbReference type="PROSITE" id="PS50109">
    <property type="entry name" value="HIS_KIN"/>
    <property type="match status" value="1"/>
</dbReference>
<feature type="modified residue" description="4-aspartylphosphate" evidence="4">
    <location>
        <position position="442"/>
    </location>
</feature>
<dbReference type="SMART" id="SM00388">
    <property type="entry name" value="HisKA"/>
    <property type="match status" value="1"/>
</dbReference>
<comment type="caution">
    <text evidence="9">The sequence shown here is derived from an EMBL/GenBank/DDBJ whole genome shotgun (WGS) entry which is preliminary data.</text>
</comment>
<dbReference type="InterPro" id="IPR003594">
    <property type="entry name" value="HATPase_dom"/>
</dbReference>
<evidence type="ECO:0000256" key="1">
    <source>
        <dbReference type="ARBA" id="ARBA00000085"/>
    </source>
</evidence>
<dbReference type="Proteomes" id="UP000644507">
    <property type="component" value="Unassembled WGS sequence"/>
</dbReference>
<dbReference type="InterPro" id="IPR035965">
    <property type="entry name" value="PAS-like_dom_sf"/>
</dbReference>
<dbReference type="EC" id="2.7.13.3" evidence="2"/>
<evidence type="ECO:0000313" key="10">
    <source>
        <dbReference type="Proteomes" id="UP000644507"/>
    </source>
</evidence>
<proteinExistence type="predicted"/>
<feature type="domain" description="Response regulatory" evidence="6">
    <location>
        <begin position="393"/>
        <end position="511"/>
    </location>
</feature>
<gene>
    <name evidence="9" type="ORF">GCM10007100_36530</name>
</gene>
<dbReference type="RefSeq" id="WP_189573469.1">
    <property type="nucleotide sequence ID" value="NZ_BMXI01000019.1"/>
</dbReference>
<dbReference type="SUPFAM" id="SSF52172">
    <property type="entry name" value="CheY-like"/>
    <property type="match status" value="1"/>
</dbReference>
<dbReference type="SMART" id="SM00448">
    <property type="entry name" value="REC"/>
    <property type="match status" value="1"/>
</dbReference>
<evidence type="ECO:0000259" key="6">
    <source>
        <dbReference type="PROSITE" id="PS50110"/>
    </source>
</evidence>
<dbReference type="SMART" id="SM00091">
    <property type="entry name" value="PAS"/>
    <property type="match status" value="1"/>
</dbReference>
<dbReference type="CDD" id="cd00075">
    <property type="entry name" value="HATPase"/>
    <property type="match status" value="1"/>
</dbReference>
<dbReference type="InterPro" id="IPR011006">
    <property type="entry name" value="CheY-like_superfamily"/>
</dbReference>
<dbReference type="CDD" id="cd00082">
    <property type="entry name" value="HisKA"/>
    <property type="match status" value="1"/>
</dbReference>
<dbReference type="InterPro" id="IPR000014">
    <property type="entry name" value="PAS"/>
</dbReference>
<keyword evidence="10" id="KW-1185">Reference proteome</keyword>
<dbReference type="PRINTS" id="PR00344">
    <property type="entry name" value="BCTRLSENSOR"/>
</dbReference>
<dbReference type="SUPFAM" id="SSF55874">
    <property type="entry name" value="ATPase domain of HSP90 chaperone/DNA topoisomerase II/histidine kinase"/>
    <property type="match status" value="1"/>
</dbReference>
<sequence length="513" mass="56295">MNRTVQAFTGLSKEPIEIEASKIAEGHFRHLAESLPQIVWTAEPDGVLDYISPQMARYTGISEDHPEYLNWAPLIHPEDLDRVNENWQKSLETGRVHEQEFRIRSESGCYSWFIGRAVPFRGAEGKIVKWYGTTTNIDHLRRAAEEKDRFIAILGHELRNPLSAISNSFQALSSGALEEREVKKTFSVLGRQISHLTRLVEDTLDVSRLSSGNFKLLKERLELNQIAIDCVRDFQSRGVKAGTQVSLNTASERIWVDGDAVRISQCLSNLLNNAVKFTPKEAAIEVRLGVDPTGGTAFIEVEDNGVGLGAEEIGSVFEAFHQGACADQLSRDGLGLGLTVVREITSLHGGSVGARSNGLGKGAVFTIRFPVAEAPEKHQEEETIEVKKKETAKILLIEDDEDVATTLKLLLQACGHEVEVAPDAGSAFIQLDAQLPDIIFCDLSLSGHLEGWDIASRIREKISSEQLPYLVALSGHAQSAHIRKSLEVGFKEHLAKPASLAQLQSAVSKALGA</sequence>
<dbReference type="InterPro" id="IPR004358">
    <property type="entry name" value="Sig_transdc_His_kin-like_C"/>
</dbReference>
<protein>
    <recommendedName>
        <fullName evidence="2">histidine kinase</fullName>
        <ecNumber evidence="2">2.7.13.3</ecNumber>
    </recommendedName>
</protein>
<evidence type="ECO:0000256" key="4">
    <source>
        <dbReference type="PROSITE-ProRule" id="PRU00169"/>
    </source>
</evidence>
<evidence type="ECO:0000259" key="5">
    <source>
        <dbReference type="PROSITE" id="PS50109"/>
    </source>
</evidence>
<evidence type="ECO:0000256" key="3">
    <source>
        <dbReference type="ARBA" id="ARBA00022553"/>
    </source>
</evidence>
<dbReference type="PROSITE" id="PS50112">
    <property type="entry name" value="PAS"/>
    <property type="match status" value="1"/>
</dbReference>
<dbReference type="EMBL" id="BMXI01000019">
    <property type="protein sequence ID" value="GHC65452.1"/>
    <property type="molecule type" value="Genomic_DNA"/>
</dbReference>
<dbReference type="Gene3D" id="3.30.565.10">
    <property type="entry name" value="Histidine kinase-like ATPase, C-terminal domain"/>
    <property type="match status" value="1"/>
</dbReference>
<comment type="catalytic activity">
    <reaction evidence="1">
        <text>ATP + protein L-histidine = ADP + protein N-phospho-L-histidine.</text>
        <dbReference type="EC" id="2.7.13.3"/>
    </reaction>
</comment>
<dbReference type="SUPFAM" id="SSF47384">
    <property type="entry name" value="Homodimeric domain of signal transducing histidine kinase"/>
    <property type="match status" value="1"/>
</dbReference>
<feature type="domain" description="PAS" evidence="7">
    <location>
        <begin position="24"/>
        <end position="94"/>
    </location>
</feature>
<dbReference type="Pfam" id="PF02518">
    <property type="entry name" value="HATPase_c"/>
    <property type="match status" value="1"/>
</dbReference>
<dbReference type="GO" id="GO:0000155">
    <property type="term" value="F:phosphorelay sensor kinase activity"/>
    <property type="evidence" value="ECO:0007669"/>
    <property type="project" value="InterPro"/>
</dbReference>
<dbReference type="InterPro" id="IPR005467">
    <property type="entry name" value="His_kinase_dom"/>
</dbReference>
<dbReference type="Pfam" id="PF00512">
    <property type="entry name" value="HisKA"/>
    <property type="match status" value="1"/>
</dbReference>
<dbReference type="SUPFAM" id="SSF55785">
    <property type="entry name" value="PYP-like sensor domain (PAS domain)"/>
    <property type="match status" value="1"/>
</dbReference>
<evidence type="ECO:0000313" key="9">
    <source>
        <dbReference type="EMBL" id="GHC65452.1"/>
    </source>
</evidence>
<dbReference type="Gene3D" id="1.10.287.130">
    <property type="match status" value="1"/>
</dbReference>
<dbReference type="AlphaFoldDB" id="A0A918TXI6"/>
<dbReference type="Gene3D" id="3.30.450.20">
    <property type="entry name" value="PAS domain"/>
    <property type="match status" value="1"/>
</dbReference>
<dbReference type="PROSITE" id="PS50113">
    <property type="entry name" value="PAC"/>
    <property type="match status" value="1"/>
</dbReference>
<feature type="domain" description="Histidine kinase" evidence="5">
    <location>
        <begin position="153"/>
        <end position="373"/>
    </location>
</feature>
<reference evidence="9" key="2">
    <citation type="submission" date="2020-09" db="EMBL/GenBank/DDBJ databases">
        <authorList>
            <person name="Sun Q."/>
            <person name="Kim S."/>
        </authorList>
    </citation>
    <scope>NUCLEOTIDE SEQUENCE</scope>
    <source>
        <strain evidence="9">KCTC 12988</strain>
    </source>
</reference>
<evidence type="ECO:0000259" key="8">
    <source>
        <dbReference type="PROSITE" id="PS50113"/>
    </source>
</evidence>
<reference evidence="9" key="1">
    <citation type="journal article" date="2014" name="Int. J. Syst. Evol. Microbiol.">
        <title>Complete genome sequence of Corynebacterium casei LMG S-19264T (=DSM 44701T), isolated from a smear-ripened cheese.</title>
        <authorList>
            <consortium name="US DOE Joint Genome Institute (JGI-PGF)"/>
            <person name="Walter F."/>
            <person name="Albersmeier A."/>
            <person name="Kalinowski J."/>
            <person name="Ruckert C."/>
        </authorList>
    </citation>
    <scope>NUCLEOTIDE SEQUENCE</scope>
    <source>
        <strain evidence="9">KCTC 12988</strain>
    </source>
</reference>
<dbReference type="FunFam" id="3.30.450.20:FF:000099">
    <property type="entry name" value="Sensory box sensor histidine kinase"/>
    <property type="match status" value="1"/>
</dbReference>
<dbReference type="InterPro" id="IPR036890">
    <property type="entry name" value="HATPase_C_sf"/>
</dbReference>